<dbReference type="InterPro" id="IPR019396">
    <property type="entry name" value="TM_Fragile-X-F-assoc"/>
</dbReference>
<dbReference type="PANTHER" id="PTHR13568:SF4">
    <property type="entry name" value="TRANSMEMBRANE PROTEIN 60"/>
    <property type="match status" value="1"/>
</dbReference>
<evidence type="ECO:0008006" key="5">
    <source>
        <dbReference type="Google" id="ProtNLM"/>
    </source>
</evidence>
<keyword evidence="1" id="KW-1133">Transmembrane helix</keyword>
<dbReference type="OMA" id="RTHWNWF"/>
<keyword evidence="1" id="KW-0472">Membrane</keyword>
<accession>T1FXG1</accession>
<reference evidence="3" key="3">
    <citation type="submission" date="2015-06" db="UniProtKB">
        <authorList>
            <consortium name="EnsemblMetazoa"/>
        </authorList>
    </citation>
    <scope>IDENTIFICATION</scope>
</reference>
<reference evidence="2 4" key="2">
    <citation type="journal article" date="2013" name="Nature">
        <title>Insights into bilaterian evolution from three spiralian genomes.</title>
        <authorList>
            <person name="Simakov O."/>
            <person name="Marletaz F."/>
            <person name="Cho S.J."/>
            <person name="Edsinger-Gonzales E."/>
            <person name="Havlak P."/>
            <person name="Hellsten U."/>
            <person name="Kuo D.H."/>
            <person name="Larsson T."/>
            <person name="Lv J."/>
            <person name="Arendt D."/>
            <person name="Savage R."/>
            <person name="Osoegawa K."/>
            <person name="de Jong P."/>
            <person name="Grimwood J."/>
            <person name="Chapman J.A."/>
            <person name="Shapiro H."/>
            <person name="Aerts A."/>
            <person name="Otillar R.P."/>
            <person name="Terry A.Y."/>
            <person name="Boore J.L."/>
            <person name="Grigoriev I.V."/>
            <person name="Lindberg D.R."/>
            <person name="Seaver E.C."/>
            <person name="Weisblat D.A."/>
            <person name="Putnam N.H."/>
            <person name="Rokhsar D.S."/>
        </authorList>
    </citation>
    <scope>NUCLEOTIDE SEQUENCE</scope>
</reference>
<feature type="transmembrane region" description="Helical" evidence="1">
    <location>
        <begin position="97"/>
        <end position="118"/>
    </location>
</feature>
<dbReference type="CTD" id="20213509"/>
<protein>
    <recommendedName>
        <fullName evidence="5">Transmembrane protein 60</fullName>
    </recommendedName>
</protein>
<evidence type="ECO:0000256" key="1">
    <source>
        <dbReference type="SAM" id="Phobius"/>
    </source>
</evidence>
<dbReference type="FunCoup" id="T1FXG1">
    <property type="interactions" value="2"/>
</dbReference>
<gene>
    <name evidence="3" type="primary">20213509</name>
    <name evidence="2" type="ORF">HELRODRAFT_63456</name>
</gene>
<dbReference type="PANTHER" id="PTHR13568">
    <property type="entry name" value="FAM11A, B PROTEIN"/>
    <property type="match status" value="1"/>
</dbReference>
<proteinExistence type="predicted"/>
<name>T1FXG1_HELRO</name>
<reference evidence="4" key="1">
    <citation type="submission" date="2012-12" db="EMBL/GenBank/DDBJ databases">
        <authorList>
            <person name="Hellsten U."/>
            <person name="Grimwood J."/>
            <person name="Chapman J.A."/>
            <person name="Shapiro H."/>
            <person name="Aerts A."/>
            <person name="Otillar R.P."/>
            <person name="Terry A.Y."/>
            <person name="Boore J.L."/>
            <person name="Simakov O."/>
            <person name="Marletaz F."/>
            <person name="Cho S.-J."/>
            <person name="Edsinger-Gonzales E."/>
            <person name="Havlak P."/>
            <person name="Kuo D.-H."/>
            <person name="Larsson T."/>
            <person name="Lv J."/>
            <person name="Arendt D."/>
            <person name="Savage R."/>
            <person name="Osoegawa K."/>
            <person name="de Jong P."/>
            <person name="Lindberg D.R."/>
            <person name="Seaver E.C."/>
            <person name="Weisblat D.A."/>
            <person name="Putnam N.H."/>
            <person name="Grigoriev I.V."/>
            <person name="Rokhsar D.S."/>
        </authorList>
    </citation>
    <scope>NUCLEOTIDE SEQUENCE</scope>
</reference>
<dbReference type="EnsemblMetazoa" id="HelroT63456">
    <property type="protein sequence ID" value="HelroP63456"/>
    <property type="gene ID" value="HelroG63456"/>
</dbReference>
<feature type="transmembrane region" description="Helical" evidence="1">
    <location>
        <begin position="5"/>
        <end position="23"/>
    </location>
</feature>
<dbReference type="OrthoDB" id="10258440at2759"/>
<dbReference type="InParanoid" id="T1FXG1"/>
<feature type="transmembrane region" description="Helical" evidence="1">
    <location>
        <begin position="29"/>
        <end position="53"/>
    </location>
</feature>
<evidence type="ECO:0000313" key="3">
    <source>
        <dbReference type="EnsemblMetazoa" id="HelroP63456"/>
    </source>
</evidence>
<feature type="transmembrane region" description="Helical" evidence="1">
    <location>
        <begin position="65"/>
        <end position="85"/>
    </location>
</feature>
<dbReference type="AlphaFoldDB" id="T1FXG1"/>
<dbReference type="HOGENOM" id="CLU_152149_0_0_1"/>
<dbReference type="GeneID" id="20213509"/>
<evidence type="ECO:0000313" key="4">
    <source>
        <dbReference type="Proteomes" id="UP000015101"/>
    </source>
</evidence>
<keyword evidence="4" id="KW-1185">Reference proteome</keyword>
<dbReference type="EMBL" id="KB095811">
    <property type="protein sequence ID" value="ESO13227.1"/>
    <property type="molecule type" value="Genomic_DNA"/>
</dbReference>
<dbReference type="KEGG" id="hro:HELRODRAFT_63456"/>
<keyword evidence="1" id="KW-0812">Transmembrane</keyword>
<organism evidence="3 4">
    <name type="scientific">Helobdella robusta</name>
    <name type="common">Californian leech</name>
    <dbReference type="NCBI Taxonomy" id="6412"/>
    <lineage>
        <taxon>Eukaryota</taxon>
        <taxon>Metazoa</taxon>
        <taxon>Spiralia</taxon>
        <taxon>Lophotrochozoa</taxon>
        <taxon>Annelida</taxon>
        <taxon>Clitellata</taxon>
        <taxon>Hirudinea</taxon>
        <taxon>Rhynchobdellida</taxon>
        <taxon>Glossiphoniidae</taxon>
        <taxon>Helobdella</taxon>
    </lineage>
</organism>
<dbReference type="Proteomes" id="UP000015101">
    <property type="component" value="Unassembled WGS sequence"/>
</dbReference>
<sequence length="141" mass="16764">MNFKAYFIWGCGLLFFLFVNLRLDEKVLWSWFVVFVPMWNMDAIIIFLPLFFFIKQRRRWKSHDLLKFAFYIVMVLLKVTAQLLICLRLEGYKIRSYYVMAPVWVCLSALSFDLATFLRAHWKMMAAAAENLACPALLTRS</sequence>
<dbReference type="Pfam" id="PF10269">
    <property type="entry name" value="Tmemb_185A"/>
    <property type="match status" value="1"/>
</dbReference>
<evidence type="ECO:0000313" key="2">
    <source>
        <dbReference type="EMBL" id="ESO13227.1"/>
    </source>
</evidence>
<dbReference type="RefSeq" id="XP_009009947.1">
    <property type="nucleotide sequence ID" value="XM_009011699.1"/>
</dbReference>
<dbReference type="EMBL" id="AMQM01000399">
    <property type="status" value="NOT_ANNOTATED_CDS"/>
    <property type="molecule type" value="Genomic_DNA"/>
</dbReference>